<dbReference type="InterPro" id="IPR004013">
    <property type="entry name" value="PHP_dom"/>
</dbReference>
<dbReference type="NCBIfam" id="NF004226">
    <property type="entry name" value="PRK05673.1"/>
    <property type="match status" value="1"/>
</dbReference>
<gene>
    <name evidence="11" type="primary">dnaE</name>
    <name evidence="11" type="ORF">IPK02_07395</name>
</gene>
<dbReference type="InterPro" id="IPR011708">
    <property type="entry name" value="DNA_pol3_alpha_NTPase_dom"/>
</dbReference>
<dbReference type="InterPro" id="IPR004365">
    <property type="entry name" value="NA-bd_OB_tRNA"/>
</dbReference>
<evidence type="ECO:0000256" key="4">
    <source>
        <dbReference type="ARBA" id="ARBA00022490"/>
    </source>
</evidence>
<dbReference type="GO" id="GO:0006260">
    <property type="term" value="P:DNA replication"/>
    <property type="evidence" value="ECO:0007669"/>
    <property type="project" value="UniProtKB-KW"/>
</dbReference>
<dbReference type="GO" id="GO:0005737">
    <property type="term" value="C:cytoplasm"/>
    <property type="evidence" value="ECO:0007669"/>
    <property type="project" value="UniProtKB-SubCell"/>
</dbReference>
<dbReference type="NCBIfam" id="TIGR00594">
    <property type="entry name" value="polc"/>
    <property type="match status" value="1"/>
</dbReference>
<keyword evidence="5 11" id="KW-0808">Transferase</keyword>
<dbReference type="Gene3D" id="3.20.20.140">
    <property type="entry name" value="Metal-dependent hydrolases"/>
    <property type="match status" value="1"/>
</dbReference>
<dbReference type="PANTHER" id="PTHR32294">
    <property type="entry name" value="DNA POLYMERASE III SUBUNIT ALPHA"/>
    <property type="match status" value="1"/>
</dbReference>
<dbReference type="InterPro" id="IPR012340">
    <property type="entry name" value="NA-bd_OB-fold"/>
</dbReference>
<proteinExistence type="predicted"/>
<dbReference type="Pfam" id="PF14579">
    <property type="entry name" value="HHH_6"/>
    <property type="match status" value="1"/>
</dbReference>
<evidence type="ECO:0000256" key="9">
    <source>
        <dbReference type="ARBA" id="ARBA00049244"/>
    </source>
</evidence>
<evidence type="ECO:0000256" key="5">
    <source>
        <dbReference type="ARBA" id="ARBA00022679"/>
    </source>
</evidence>
<dbReference type="PANTHER" id="PTHR32294:SF0">
    <property type="entry name" value="DNA POLYMERASE III SUBUNIT ALPHA"/>
    <property type="match status" value="1"/>
</dbReference>
<protein>
    <recommendedName>
        <fullName evidence="3">DNA polymerase III subunit alpha</fullName>
        <ecNumber evidence="2">2.7.7.7</ecNumber>
    </recommendedName>
</protein>
<accession>A0A935T6A4</accession>
<evidence type="ECO:0000256" key="7">
    <source>
        <dbReference type="ARBA" id="ARBA00022705"/>
    </source>
</evidence>
<comment type="caution">
    <text evidence="11">The sequence shown here is derived from an EMBL/GenBank/DDBJ whole genome shotgun (WGS) entry which is preliminary data.</text>
</comment>
<dbReference type="Pfam" id="PF02811">
    <property type="entry name" value="PHP"/>
    <property type="match status" value="1"/>
</dbReference>
<evidence type="ECO:0000313" key="11">
    <source>
        <dbReference type="EMBL" id="MBK7953783.1"/>
    </source>
</evidence>
<keyword evidence="4" id="KW-0963">Cytoplasm</keyword>
<dbReference type="Pfam" id="PF01336">
    <property type="entry name" value="tRNA_anti-codon"/>
    <property type="match status" value="1"/>
</dbReference>
<keyword evidence="6 11" id="KW-0548">Nucleotidyltransferase</keyword>
<dbReference type="InterPro" id="IPR041931">
    <property type="entry name" value="DNA_pol3_alpha_thumb_dom"/>
</dbReference>
<evidence type="ECO:0000256" key="8">
    <source>
        <dbReference type="ARBA" id="ARBA00022932"/>
    </source>
</evidence>
<dbReference type="AlphaFoldDB" id="A0A935T6A4"/>
<dbReference type="Pfam" id="PF20914">
    <property type="entry name" value="DNA_pol_IIIA_C"/>
    <property type="match status" value="1"/>
</dbReference>
<dbReference type="CDD" id="cd07433">
    <property type="entry name" value="PHP_PolIIIA_DnaE1"/>
    <property type="match status" value="1"/>
</dbReference>
<dbReference type="Pfam" id="PF17657">
    <property type="entry name" value="DNA_pol3_finger"/>
    <property type="match status" value="1"/>
</dbReference>
<sequence length="1155" mass="128303">MPETPFIHLRLHSEYSITDGIVRLDDAVARAARYGMPALALSDLANLFGLVKFYSSARSKGIKPLLGSDVHLANETDPDRPYRLLLLCRSRQGYLQLCELLSRAYLAPRVRGRAEITRRMLHDVGVDGLIALSGGAAGDVGEALLQGNREQAASRAGRWEKLFPGAFYLEVQRFGQPQQELLVAATADLAADLALPLVATHPIQFLERDDFKAHEARVCIAEGYMLGDPRRPRLYTEEQYFKSAAEMLELFADLPAALENSLEIAKRCNLQITLGKSYLPAFPTPDGITLDDFLRREAVAGLEVRLQQLFPDAADRLLQRPTYDARLQLETETIVQMGFPGYFLIVADFINWAKHNGCPVGPGRGSGAGSVVAYALGITDLDPLRYALLFERFLNPERVSMPDFDIDFCQDNRWRVIEYVRQKYGAAAVSQIVTFGTMSSKAVIRDVGRVLDLPYNFCDQLSKLIPVETNKPLSLSKAIAAEPQLQARIDDEEEVRDLFDLAARLEDLTRNVGMHAGGVLIAPGKLTDFCPVYSADGGGSVVSQFDKDDVEKVGLVKFDFLGLRNLTIIKLAVDYVEQLSGERPDLAALAFDDPRAYQILKDGNTTAIFQVESEGMKKLVRKLAPDRFEDIIAVLALYRPGPLGSGMVDDFILRKKGQQKIDYYIDDLKSCLEPTYGVIVYQEQVMQIAQIIGGYTLGAADLLRRAMGKKKAEEMALHRDLMREGAKQKGYDEKLTMQLFDLMEKFAEYGFNKSHTAAYAVVTYHTAWLKAHHCAAFMAATLSSDMDVTDTVKIFHDDAIANGLRILGPDVNASEYRFTPVDRSTIRYGLGAVKGTGEQAVTAILKVRAAGGPFTDLFDFCRRADKRLVNRRTIEALIRAGAFDSLDSHRARLLASVGIAMEAAEQAERNAMQVSLFDIFDVGEDGGERGPRYVDVPRWRERQQLNEEKLALGFYFSGHPFHAVQAEVSRFVRKSLAALEARKETQLLAGLVVGVRTKITARGKMAFIQLDDGTSTLEVSVFNEILEAERAKIREDEVLIIEGRVQRDDFAGEGRVKIIAERLLTLAEARGRFARHLRLSLNGQASSNARVAAHRLRTLLAPYTPGDCPVRLAYRNGDAVCELAFGDASRVRLEDDLLTALREWLSSDNVSVDYA</sequence>
<dbReference type="GO" id="GO:0003887">
    <property type="term" value="F:DNA-directed DNA polymerase activity"/>
    <property type="evidence" value="ECO:0007669"/>
    <property type="project" value="UniProtKB-KW"/>
</dbReference>
<evidence type="ECO:0000259" key="10">
    <source>
        <dbReference type="SMART" id="SM00481"/>
    </source>
</evidence>
<keyword evidence="7" id="KW-0235">DNA replication</keyword>
<dbReference type="InterPro" id="IPR049821">
    <property type="entry name" value="PolIIIA_DnaE1_PHP"/>
</dbReference>
<evidence type="ECO:0000256" key="3">
    <source>
        <dbReference type="ARBA" id="ARBA00019114"/>
    </source>
</evidence>
<dbReference type="InterPro" id="IPR040982">
    <property type="entry name" value="DNA_pol3_finger"/>
</dbReference>
<dbReference type="GO" id="GO:0008408">
    <property type="term" value="F:3'-5' exonuclease activity"/>
    <property type="evidence" value="ECO:0007669"/>
    <property type="project" value="InterPro"/>
</dbReference>
<evidence type="ECO:0000256" key="2">
    <source>
        <dbReference type="ARBA" id="ARBA00012417"/>
    </source>
</evidence>
<reference evidence="11 12" key="1">
    <citation type="submission" date="2020-10" db="EMBL/GenBank/DDBJ databases">
        <title>Connecting structure to function with the recovery of over 1000 high-quality activated sludge metagenome-assembled genomes encoding full-length rRNA genes using long-read sequencing.</title>
        <authorList>
            <person name="Singleton C.M."/>
            <person name="Petriglieri F."/>
            <person name="Kristensen J.M."/>
            <person name="Kirkegaard R.H."/>
            <person name="Michaelsen T.Y."/>
            <person name="Andersen M.H."/>
            <person name="Karst S.M."/>
            <person name="Dueholm M.S."/>
            <person name="Nielsen P.H."/>
            <person name="Albertsen M."/>
        </authorList>
    </citation>
    <scope>NUCLEOTIDE SEQUENCE [LARGE SCALE GENOMIC DNA]</scope>
    <source>
        <strain evidence="11">Fred_18-Q3-R57-64_BAT3C.720</strain>
    </source>
</reference>
<organism evidence="11 12">
    <name type="scientific">Candidatus Accumulibacter affinis</name>
    <dbReference type="NCBI Taxonomy" id="2954384"/>
    <lineage>
        <taxon>Bacteria</taxon>
        <taxon>Pseudomonadati</taxon>
        <taxon>Pseudomonadota</taxon>
        <taxon>Betaproteobacteria</taxon>
        <taxon>Candidatus Accumulibacter</taxon>
    </lineage>
</organism>
<dbReference type="SUPFAM" id="SSF89550">
    <property type="entry name" value="PHP domain-like"/>
    <property type="match status" value="1"/>
</dbReference>
<dbReference type="Gene3D" id="1.10.10.1600">
    <property type="entry name" value="Bacterial DNA polymerase III alpha subunit, thumb domain"/>
    <property type="match status" value="1"/>
</dbReference>
<dbReference type="EMBL" id="JADJOT010000007">
    <property type="protein sequence ID" value="MBK7953783.1"/>
    <property type="molecule type" value="Genomic_DNA"/>
</dbReference>
<keyword evidence="8" id="KW-0239">DNA-directed DNA polymerase</keyword>
<feature type="domain" description="Polymerase/histidinol phosphatase N-terminal" evidence="10">
    <location>
        <begin position="7"/>
        <end position="74"/>
    </location>
</feature>
<dbReference type="InterPro" id="IPR004805">
    <property type="entry name" value="DnaE2/DnaE/PolC"/>
</dbReference>
<dbReference type="Proteomes" id="UP000706151">
    <property type="component" value="Unassembled WGS sequence"/>
</dbReference>
<dbReference type="Pfam" id="PF07733">
    <property type="entry name" value="DNA_pol3_alpha"/>
    <property type="match status" value="1"/>
</dbReference>
<dbReference type="Gene3D" id="1.10.150.870">
    <property type="match status" value="1"/>
</dbReference>
<comment type="subcellular location">
    <subcellularLocation>
        <location evidence="1">Cytoplasm</location>
    </subcellularLocation>
</comment>
<evidence type="ECO:0000313" key="12">
    <source>
        <dbReference type="Proteomes" id="UP000706151"/>
    </source>
</evidence>
<dbReference type="SMART" id="SM00481">
    <property type="entry name" value="POLIIIAc"/>
    <property type="match status" value="1"/>
</dbReference>
<dbReference type="InterPro" id="IPR029460">
    <property type="entry name" value="DNAPol_HHH"/>
</dbReference>
<name>A0A935T6A4_9PROT</name>
<dbReference type="Gene3D" id="2.40.50.140">
    <property type="entry name" value="Nucleic acid-binding proteins"/>
    <property type="match status" value="1"/>
</dbReference>
<evidence type="ECO:0000256" key="1">
    <source>
        <dbReference type="ARBA" id="ARBA00004496"/>
    </source>
</evidence>
<dbReference type="InterPro" id="IPR003141">
    <property type="entry name" value="Pol/His_phosphatase_N"/>
</dbReference>
<dbReference type="InterPro" id="IPR016195">
    <property type="entry name" value="Pol/histidinol_Pase-like"/>
</dbReference>
<dbReference type="GO" id="GO:0003676">
    <property type="term" value="F:nucleic acid binding"/>
    <property type="evidence" value="ECO:0007669"/>
    <property type="project" value="InterPro"/>
</dbReference>
<dbReference type="CDD" id="cd04485">
    <property type="entry name" value="DnaE_OBF"/>
    <property type="match status" value="1"/>
</dbReference>
<dbReference type="EC" id="2.7.7.7" evidence="2"/>
<dbReference type="InterPro" id="IPR048472">
    <property type="entry name" value="DNA_pol_IIIA_C"/>
</dbReference>
<evidence type="ECO:0000256" key="6">
    <source>
        <dbReference type="ARBA" id="ARBA00022695"/>
    </source>
</evidence>
<comment type="catalytic activity">
    <reaction evidence="9">
        <text>DNA(n) + a 2'-deoxyribonucleoside 5'-triphosphate = DNA(n+1) + diphosphate</text>
        <dbReference type="Rhea" id="RHEA:22508"/>
        <dbReference type="Rhea" id="RHEA-COMP:17339"/>
        <dbReference type="Rhea" id="RHEA-COMP:17340"/>
        <dbReference type="ChEBI" id="CHEBI:33019"/>
        <dbReference type="ChEBI" id="CHEBI:61560"/>
        <dbReference type="ChEBI" id="CHEBI:173112"/>
        <dbReference type="EC" id="2.7.7.7"/>
    </reaction>
</comment>